<dbReference type="Proteomes" id="UP000262195">
    <property type="component" value="Unassembled WGS sequence"/>
</dbReference>
<dbReference type="Gene3D" id="3.30.420.10">
    <property type="entry name" value="Ribonuclease H-like superfamily/Ribonuclease H"/>
    <property type="match status" value="1"/>
</dbReference>
<dbReference type="PANTHER" id="PTHR47723">
    <property type="entry name" value="OS05G0353850 PROTEIN"/>
    <property type="match status" value="1"/>
</dbReference>
<name>A0A3D4S5H1_9ENTE</name>
<reference evidence="2 3" key="1">
    <citation type="journal article" date="2018" name="Nat. Biotechnol.">
        <title>A standardized bacterial taxonomy based on genome phylogeny substantially revises the tree of life.</title>
        <authorList>
            <person name="Parks D.H."/>
            <person name="Chuvochina M."/>
            <person name="Waite D.W."/>
            <person name="Rinke C."/>
            <person name="Skarshewski A."/>
            <person name="Chaumeil P.A."/>
            <person name="Hugenholtz P."/>
        </authorList>
    </citation>
    <scope>NUCLEOTIDE SEQUENCE [LARGE SCALE GENOMIC DNA]</scope>
    <source>
        <strain evidence="2">UBA11306</strain>
    </source>
</reference>
<dbReference type="CDD" id="cd09279">
    <property type="entry name" value="RNase_HI_like"/>
    <property type="match status" value="1"/>
</dbReference>
<evidence type="ECO:0000313" key="2">
    <source>
        <dbReference type="EMBL" id="HCS94063.1"/>
    </source>
</evidence>
<gene>
    <name evidence="2" type="ORF">DIW15_05085</name>
</gene>
<dbReference type="InterPro" id="IPR002156">
    <property type="entry name" value="RNaseH_domain"/>
</dbReference>
<sequence>MTVIKLFCDAAVSGNPGPTAVGWVCYADKNQFQMGKNLKNQYSNHEAEFISVYEALKWVRSHCDSHDIIAVYSDSKIVVQVLSRRFSRNKIYSDYLKLISPLLDQYTLSLVEWVPESQNKKADQLAKSYLRT</sequence>
<dbReference type="GO" id="GO:0003676">
    <property type="term" value="F:nucleic acid binding"/>
    <property type="evidence" value="ECO:0007669"/>
    <property type="project" value="InterPro"/>
</dbReference>
<dbReference type="AlphaFoldDB" id="A0A3D4S5H1"/>
<evidence type="ECO:0000313" key="3">
    <source>
        <dbReference type="Proteomes" id="UP000262195"/>
    </source>
</evidence>
<proteinExistence type="predicted"/>
<comment type="caution">
    <text evidence="2">The sequence shown here is derived from an EMBL/GenBank/DDBJ whole genome shotgun (WGS) entry which is preliminary data.</text>
</comment>
<evidence type="ECO:0000259" key="1">
    <source>
        <dbReference type="PROSITE" id="PS50879"/>
    </source>
</evidence>
<protein>
    <submittedName>
        <fullName evidence="2">Ribonuclease HI</fullName>
    </submittedName>
</protein>
<dbReference type="GO" id="GO:0004523">
    <property type="term" value="F:RNA-DNA hybrid ribonuclease activity"/>
    <property type="evidence" value="ECO:0007669"/>
    <property type="project" value="InterPro"/>
</dbReference>
<dbReference type="InterPro" id="IPR036397">
    <property type="entry name" value="RNaseH_sf"/>
</dbReference>
<dbReference type="PANTHER" id="PTHR47723:SF19">
    <property type="entry name" value="POLYNUCLEOTIDYL TRANSFERASE, RIBONUCLEASE H-LIKE SUPERFAMILY PROTEIN"/>
    <property type="match status" value="1"/>
</dbReference>
<dbReference type="InterPro" id="IPR053151">
    <property type="entry name" value="RNase_H-like"/>
</dbReference>
<organism evidence="2 3">
    <name type="scientific">Bavariicoccus seileri</name>
    <dbReference type="NCBI Taxonomy" id="549685"/>
    <lineage>
        <taxon>Bacteria</taxon>
        <taxon>Bacillati</taxon>
        <taxon>Bacillota</taxon>
        <taxon>Bacilli</taxon>
        <taxon>Lactobacillales</taxon>
        <taxon>Enterococcaceae</taxon>
        <taxon>Bavariicoccus</taxon>
    </lineage>
</organism>
<dbReference type="SUPFAM" id="SSF53098">
    <property type="entry name" value="Ribonuclease H-like"/>
    <property type="match status" value="1"/>
</dbReference>
<dbReference type="PROSITE" id="PS50879">
    <property type="entry name" value="RNASE_H_1"/>
    <property type="match status" value="1"/>
</dbReference>
<dbReference type="InterPro" id="IPR012337">
    <property type="entry name" value="RNaseH-like_sf"/>
</dbReference>
<dbReference type="Pfam" id="PF13456">
    <property type="entry name" value="RVT_3"/>
    <property type="match status" value="1"/>
</dbReference>
<accession>A0A3D4S5H1</accession>
<feature type="domain" description="RNase H type-1" evidence="1">
    <location>
        <begin position="1"/>
        <end position="131"/>
    </location>
</feature>
<dbReference type="STRING" id="1121105.GCA_000421665_01377"/>
<dbReference type="EMBL" id="DQHO01000032">
    <property type="protein sequence ID" value="HCS94063.1"/>
    <property type="molecule type" value="Genomic_DNA"/>
</dbReference>